<dbReference type="Proteomes" id="UP000060602">
    <property type="component" value="Chromosome"/>
</dbReference>
<dbReference type="SUPFAM" id="SSF56059">
    <property type="entry name" value="Glutathione synthetase ATP-binding domain-like"/>
    <property type="match status" value="1"/>
</dbReference>
<dbReference type="GO" id="GO:0046872">
    <property type="term" value="F:metal ion binding"/>
    <property type="evidence" value="ECO:0007669"/>
    <property type="project" value="InterPro"/>
</dbReference>
<protein>
    <submittedName>
        <fullName evidence="3">Carbamoyl-phosphate synthase subunit L</fullName>
    </submittedName>
</protein>
<dbReference type="InterPro" id="IPR011761">
    <property type="entry name" value="ATP-grasp"/>
</dbReference>
<dbReference type="Gene3D" id="3.40.50.20">
    <property type="match status" value="1"/>
</dbReference>
<keyword evidence="1" id="KW-0067">ATP-binding</keyword>
<name>A0A109XVM5_ALCXX</name>
<gene>
    <name evidence="3" type="ORF">AL504_06555</name>
</gene>
<dbReference type="NCBIfam" id="NF009402">
    <property type="entry name" value="PRK12767.1-1"/>
    <property type="match status" value="1"/>
</dbReference>
<proteinExistence type="predicted"/>
<dbReference type="Gene3D" id="3.30.470.20">
    <property type="entry name" value="ATP-grasp fold, B domain"/>
    <property type="match status" value="1"/>
</dbReference>
<dbReference type="EMBL" id="CP014060">
    <property type="protein sequence ID" value="AMG35723.1"/>
    <property type="molecule type" value="Genomic_DNA"/>
</dbReference>
<dbReference type="AlphaFoldDB" id="A0A109XVM5"/>
<evidence type="ECO:0000313" key="4">
    <source>
        <dbReference type="Proteomes" id="UP000060602"/>
    </source>
</evidence>
<evidence type="ECO:0000256" key="1">
    <source>
        <dbReference type="PROSITE-ProRule" id="PRU00409"/>
    </source>
</evidence>
<dbReference type="PROSITE" id="PS50975">
    <property type="entry name" value="ATP_GRASP"/>
    <property type="match status" value="1"/>
</dbReference>
<dbReference type="Pfam" id="PF15632">
    <property type="entry name" value="ATPgrasp_Ter"/>
    <property type="match status" value="1"/>
</dbReference>
<feature type="domain" description="ATP-grasp" evidence="2">
    <location>
        <begin position="136"/>
        <end position="313"/>
    </location>
</feature>
<sequence length="343" mass="37820">MTSRTAPGDAAPATPARVVVAVTGVGAIIGQGIVKSLRQCRYPARIVGIDRNADSPGPHRCDAFEQKPDAPESSQAYLDYWARIVRTHGIQLILPGLEVDMGFFDRHRAFFADLGVALALNTPDLIAQTGNKWDFGLALGKFGYPVIPSARPASWAEAIERLGPPPLLLKPLQGNGSRGIHLLEDEADFVYWQRKAGSDWMLQRIVGSAHEEFTVGVFGLGGGRRLRPLIFRRRLSTAGNTLVAEVVSAHPVIESATDRLCQYFQPLGPTNFQFRVEDETAFLLEINPRFSSSNSLRTAFGFNEAEMAIELHLLGREPAEPRIRPGKGWRYYEDFVLHAGHPL</sequence>
<evidence type="ECO:0000259" key="2">
    <source>
        <dbReference type="PROSITE" id="PS50975"/>
    </source>
</evidence>
<evidence type="ECO:0000313" key="3">
    <source>
        <dbReference type="EMBL" id="AMG35723.1"/>
    </source>
</evidence>
<organism evidence="3 4">
    <name type="scientific">Alcaligenes xylosoxydans xylosoxydans</name>
    <name type="common">Achromobacter xylosoxidans</name>
    <dbReference type="NCBI Taxonomy" id="85698"/>
    <lineage>
        <taxon>Bacteria</taxon>
        <taxon>Pseudomonadati</taxon>
        <taxon>Pseudomonadota</taxon>
        <taxon>Betaproteobacteria</taxon>
        <taxon>Burkholderiales</taxon>
        <taxon>Alcaligenaceae</taxon>
        <taxon>Achromobacter</taxon>
    </lineage>
</organism>
<reference evidence="4" key="1">
    <citation type="submission" date="2015-12" db="EMBL/GenBank/DDBJ databases">
        <title>FDA dAtabase for Regulatory Grade micrObial Sequences (FDA-ARGOS): Supporting development and validation of Infectious Disease Dx tests.</title>
        <authorList>
            <person name="Case J."/>
            <person name="Tallon L."/>
            <person name="Sadzewicz L."/>
            <person name="Sengamalay N."/>
            <person name="Ott S."/>
            <person name="Godinez A."/>
            <person name="Nagaraj S."/>
            <person name="Nadendla S."/>
            <person name="Sichtig H."/>
        </authorList>
    </citation>
    <scope>NUCLEOTIDE SEQUENCE [LARGE SCALE GENOMIC DNA]</scope>
    <source>
        <strain evidence="4">FDAARGOS_147</strain>
    </source>
</reference>
<keyword evidence="1" id="KW-0547">Nucleotide-binding</keyword>
<dbReference type="RefSeq" id="WP_061071545.1">
    <property type="nucleotide sequence ID" value="NZ_CP014060.2"/>
</dbReference>
<accession>A0A109XVM5</accession>
<dbReference type="GO" id="GO:0005524">
    <property type="term" value="F:ATP binding"/>
    <property type="evidence" value="ECO:0007669"/>
    <property type="project" value="UniProtKB-UniRule"/>
</dbReference>